<feature type="domain" description="PilZ" evidence="2">
    <location>
        <begin position="3"/>
        <end position="100"/>
    </location>
</feature>
<gene>
    <name evidence="3" type="ORF">J5O05_13695</name>
</gene>
<dbReference type="InterPro" id="IPR027021">
    <property type="entry name" value="C-di-GMP_BP_PA4608"/>
</dbReference>
<dbReference type="Gene3D" id="2.40.10.220">
    <property type="entry name" value="predicted glycosyltransferase like domains"/>
    <property type="match status" value="1"/>
</dbReference>
<dbReference type="RefSeq" id="WP_208842550.1">
    <property type="nucleotide sequence ID" value="NZ_CP072133.1"/>
</dbReference>
<organism evidence="3 4">
    <name type="scientific">Pseudoalteromonas xiamenensis</name>
    <dbReference type="NCBI Taxonomy" id="882626"/>
    <lineage>
        <taxon>Bacteria</taxon>
        <taxon>Pseudomonadati</taxon>
        <taxon>Pseudomonadota</taxon>
        <taxon>Gammaproteobacteria</taxon>
        <taxon>Alteromonadales</taxon>
        <taxon>Pseudoalteromonadaceae</taxon>
        <taxon>Pseudoalteromonas</taxon>
    </lineage>
</organism>
<evidence type="ECO:0000313" key="3">
    <source>
        <dbReference type="EMBL" id="QTH70922.1"/>
    </source>
</evidence>
<dbReference type="InterPro" id="IPR009875">
    <property type="entry name" value="PilZ_domain"/>
</dbReference>
<evidence type="ECO:0000313" key="4">
    <source>
        <dbReference type="Proteomes" id="UP000664904"/>
    </source>
</evidence>
<dbReference type="EMBL" id="CP072133">
    <property type="protein sequence ID" value="QTH70922.1"/>
    <property type="molecule type" value="Genomic_DNA"/>
</dbReference>
<evidence type="ECO:0000259" key="2">
    <source>
        <dbReference type="Pfam" id="PF07238"/>
    </source>
</evidence>
<accession>A0A975DFS7</accession>
<keyword evidence="4" id="KW-1185">Reference proteome</keyword>
<comment type="function">
    <text evidence="1">Binds the second messenger bis-(3'-5') cyclic dimeric guanosine monophosphate (c-di-GMP). Can bind two c-di-GMP molecules per monomer. May play a role in bacterial second-messenger regulated processes. Binding to c-di-GMP induces a conformational change of the C- and N-termini resulting in the exposure of a highly negative surface on one side of the protein to a possible effector protein.</text>
</comment>
<keyword evidence="1" id="KW-0547">Nucleotide-binding</keyword>
<dbReference type="Pfam" id="PF07238">
    <property type="entry name" value="PilZ"/>
    <property type="match status" value="1"/>
</dbReference>
<dbReference type="AlphaFoldDB" id="A0A975DFS7"/>
<dbReference type="SUPFAM" id="SSF141371">
    <property type="entry name" value="PilZ domain-like"/>
    <property type="match status" value="1"/>
</dbReference>
<evidence type="ECO:0000256" key="1">
    <source>
        <dbReference type="PIRNR" id="PIRNR028141"/>
    </source>
</evidence>
<keyword evidence="1" id="KW-0973">c-di-GMP</keyword>
<protein>
    <recommendedName>
        <fullName evidence="1">Cyclic diguanosine monophosphate-binding protein</fullName>
        <shortName evidence="1">c-di-GMP-binding protein</shortName>
    </recommendedName>
    <alternativeName>
        <fullName evidence="1">Pilz domain-containing protein</fullName>
    </alternativeName>
</protein>
<sequence length="121" mass="13717">MEERRRFTRVMFSNPAKLMTAGGDYQCKLFDLSLNGALVSLPNGYIPMKDEPASLLFKLGDSDVAISMQVEVRHIEALYLGLHCTQIDLESVTHLKRLIELNLGDDDILYRELEQLATSEE</sequence>
<comment type="subunit">
    <text evidence="1">Monomer in both c-di-GMP-bound and free forms.</text>
</comment>
<reference evidence="3" key="1">
    <citation type="submission" date="2021-03" db="EMBL/GenBank/DDBJ databases">
        <title>Complete Genome of Pseudoalteromonas xiamenensis STKMTI.2, a new potential marine bacterium producing anti-Vibrio compounds.</title>
        <authorList>
            <person name="Handayani D.P."/>
            <person name="Isnansetyo A."/>
            <person name="Istiqomah I."/>
            <person name="Jumina J."/>
        </authorList>
    </citation>
    <scope>NUCLEOTIDE SEQUENCE</scope>
    <source>
        <strain evidence="3">STKMTI.2</strain>
    </source>
</reference>
<dbReference type="GO" id="GO:0035438">
    <property type="term" value="F:cyclic-di-GMP binding"/>
    <property type="evidence" value="ECO:0007669"/>
    <property type="project" value="InterPro"/>
</dbReference>
<name>A0A975DFS7_9GAMM</name>
<dbReference type="PIRSF" id="PIRSF028141">
    <property type="entry name" value="C-di-GMP_BP_PA4608"/>
    <property type="match status" value="1"/>
</dbReference>
<proteinExistence type="predicted"/>
<dbReference type="KEGG" id="pxi:J5O05_13695"/>
<dbReference type="Proteomes" id="UP000664904">
    <property type="component" value="Chromosome"/>
</dbReference>